<comment type="similarity">
    <text evidence="2">Belongs to the thaumatin family.</text>
</comment>
<dbReference type="FunFam" id="2.60.110.10:FF:000001">
    <property type="entry name" value="THAUMATIN-LIKE PROTEIN 1"/>
    <property type="match status" value="1"/>
</dbReference>
<keyword evidence="8" id="KW-1185">Reference proteome</keyword>
<dbReference type="PRINTS" id="PR00347">
    <property type="entry name" value="THAUMATIN"/>
</dbReference>
<feature type="disulfide bond" evidence="4">
    <location>
        <begin position="153"/>
        <end position="237"/>
    </location>
</feature>
<dbReference type="Proteomes" id="UP000796880">
    <property type="component" value="Unassembled WGS sequence"/>
</dbReference>
<feature type="chain" id="PRO_5035418199" description="Thaumatin-like protein 1b" evidence="6">
    <location>
        <begin position="26"/>
        <end position="318"/>
    </location>
</feature>
<feature type="disulfide bond" evidence="4">
    <location>
        <begin position="158"/>
        <end position="220"/>
    </location>
</feature>
<accession>A0A8K0H6I5</accession>
<evidence type="ECO:0000256" key="5">
    <source>
        <dbReference type="SAM" id="Phobius"/>
    </source>
</evidence>
<feature type="disulfide bond" evidence="4">
    <location>
        <begin position="197"/>
        <end position="207"/>
    </location>
</feature>
<dbReference type="OrthoDB" id="430315at2759"/>
<dbReference type="CDD" id="cd09218">
    <property type="entry name" value="TLP-PA"/>
    <property type="match status" value="1"/>
</dbReference>
<dbReference type="Pfam" id="PF00314">
    <property type="entry name" value="Thaumatin"/>
    <property type="match status" value="1"/>
</dbReference>
<name>A0A8K0H6I5_9ROSA</name>
<feature type="transmembrane region" description="Helical" evidence="5">
    <location>
        <begin position="296"/>
        <end position="315"/>
    </location>
</feature>
<reference evidence="7" key="1">
    <citation type="submission" date="2020-03" db="EMBL/GenBank/DDBJ databases">
        <title>A high-quality chromosome-level genome assembly of a woody plant with both climbing and erect habits, Rhamnella rubrinervis.</title>
        <authorList>
            <person name="Lu Z."/>
            <person name="Yang Y."/>
            <person name="Zhu X."/>
            <person name="Sun Y."/>
        </authorList>
    </citation>
    <scope>NUCLEOTIDE SEQUENCE</scope>
    <source>
        <strain evidence="7">BYM</strain>
        <tissue evidence="7">Leaf</tissue>
    </source>
</reference>
<dbReference type="AlphaFoldDB" id="A0A8K0H6I5"/>
<keyword evidence="6" id="KW-0732">Signal</keyword>
<feature type="disulfide bond" evidence="4">
    <location>
        <begin position="82"/>
        <end position="92"/>
    </location>
</feature>
<dbReference type="InterPro" id="IPR017949">
    <property type="entry name" value="Thaumatin_CS"/>
</dbReference>
<dbReference type="PROSITE" id="PS00316">
    <property type="entry name" value="THAUMATIN_1"/>
    <property type="match status" value="1"/>
</dbReference>
<evidence type="ECO:0000256" key="3">
    <source>
        <dbReference type="ARBA" id="ARBA00022525"/>
    </source>
</evidence>
<keyword evidence="3" id="KW-0964">Secreted</keyword>
<dbReference type="InterPro" id="IPR037176">
    <property type="entry name" value="Osmotin/thaumatin-like_sf"/>
</dbReference>
<evidence type="ECO:0000313" key="7">
    <source>
        <dbReference type="EMBL" id="KAF3446791.1"/>
    </source>
</evidence>
<keyword evidence="4" id="KW-1015">Disulfide bond</keyword>
<comment type="subcellular location">
    <subcellularLocation>
        <location evidence="1">Secreted</location>
    </subcellularLocation>
</comment>
<dbReference type="SMART" id="SM00205">
    <property type="entry name" value="THN"/>
    <property type="match status" value="1"/>
</dbReference>
<protein>
    <recommendedName>
        <fullName evidence="9">Thaumatin-like protein 1b</fullName>
    </recommendedName>
</protein>
<feature type="disulfide bond" evidence="4">
    <location>
        <begin position="166"/>
        <end position="183"/>
    </location>
</feature>
<organism evidence="7 8">
    <name type="scientific">Rhamnella rubrinervis</name>
    <dbReference type="NCBI Taxonomy" id="2594499"/>
    <lineage>
        <taxon>Eukaryota</taxon>
        <taxon>Viridiplantae</taxon>
        <taxon>Streptophyta</taxon>
        <taxon>Embryophyta</taxon>
        <taxon>Tracheophyta</taxon>
        <taxon>Spermatophyta</taxon>
        <taxon>Magnoliopsida</taxon>
        <taxon>eudicotyledons</taxon>
        <taxon>Gunneridae</taxon>
        <taxon>Pentapetalae</taxon>
        <taxon>rosids</taxon>
        <taxon>fabids</taxon>
        <taxon>Rosales</taxon>
        <taxon>Rhamnaceae</taxon>
        <taxon>rhamnoid group</taxon>
        <taxon>Rhamneae</taxon>
        <taxon>Rhamnella</taxon>
    </lineage>
</organism>
<evidence type="ECO:0000256" key="2">
    <source>
        <dbReference type="ARBA" id="ARBA00010607"/>
    </source>
</evidence>
<dbReference type="Gene3D" id="2.60.110.10">
    <property type="entry name" value="Thaumatin"/>
    <property type="match status" value="1"/>
</dbReference>
<dbReference type="PANTHER" id="PTHR31048">
    <property type="entry name" value="OS03G0233200 PROTEIN"/>
    <property type="match status" value="1"/>
</dbReference>
<proteinExistence type="inferred from homology"/>
<keyword evidence="5" id="KW-0812">Transmembrane</keyword>
<gene>
    <name evidence="7" type="ORF">FNV43_RR11971</name>
</gene>
<dbReference type="InterPro" id="IPR001938">
    <property type="entry name" value="Thaumatin"/>
</dbReference>
<evidence type="ECO:0000256" key="6">
    <source>
        <dbReference type="SAM" id="SignalP"/>
    </source>
</evidence>
<dbReference type="SUPFAM" id="SSF49870">
    <property type="entry name" value="Osmotin, thaumatin-like protein"/>
    <property type="match status" value="1"/>
</dbReference>
<evidence type="ECO:0000256" key="1">
    <source>
        <dbReference type="ARBA" id="ARBA00004613"/>
    </source>
</evidence>
<dbReference type="GO" id="GO:0005576">
    <property type="term" value="C:extracellular region"/>
    <property type="evidence" value="ECO:0007669"/>
    <property type="project" value="UniProtKB-SubCell"/>
</dbReference>
<feature type="signal peptide" evidence="6">
    <location>
        <begin position="1"/>
        <end position="25"/>
    </location>
</feature>
<dbReference type="EMBL" id="VOIH02000005">
    <property type="protein sequence ID" value="KAF3446791.1"/>
    <property type="molecule type" value="Genomic_DNA"/>
</dbReference>
<feature type="disulfide bond" evidence="4">
    <location>
        <begin position="97"/>
        <end position="104"/>
    </location>
</feature>
<dbReference type="PIRSF" id="PIRSF002703">
    <property type="entry name" value="Thaumatin"/>
    <property type="match status" value="1"/>
</dbReference>
<evidence type="ECO:0000313" key="8">
    <source>
        <dbReference type="Proteomes" id="UP000796880"/>
    </source>
</evidence>
<dbReference type="PROSITE" id="PS51367">
    <property type="entry name" value="THAUMATIN_2"/>
    <property type="match status" value="1"/>
</dbReference>
<sequence>MAQLLTPLLLISLLTFQLLTSGVVSTTFTIVNKCEYTVWPGILSNAGVPTLPTTGFALQKGESKSFTAPTSWGGRFWGRTHCAEDSTGKFSCVTGDCGSGKLECAGKGATPPATLAEFTLDGSGGLDFFDVSLVDGYNVPMLVVPEGGTGQNCTSTGCVVDLNGSCPSELKVTSVVSSGGVACKSACEAFGEPQYCCSGAYGNPDTCKPSSYSEIFKKACPRAYSYAYDDKTSTFTCASADYTITFCPSPNTSQKASQGGQNTQTTNSPLINSTMVYEGVALDESSASPSKLNHVFGSYGVAGVVSITVALWLLWQLF</sequence>
<evidence type="ECO:0000256" key="4">
    <source>
        <dbReference type="PIRSR" id="PIRSR002703-1"/>
    </source>
</evidence>
<keyword evidence="5" id="KW-0472">Membrane</keyword>
<feature type="disulfide bond" evidence="4">
    <location>
        <begin position="187"/>
        <end position="196"/>
    </location>
</feature>
<feature type="disulfide bond" evidence="4">
    <location>
        <begin position="34"/>
        <end position="247"/>
    </location>
</feature>
<comment type="caution">
    <text evidence="7">The sequence shown here is derived from an EMBL/GenBank/DDBJ whole genome shotgun (WGS) entry which is preliminary data.</text>
</comment>
<evidence type="ECO:0008006" key="9">
    <source>
        <dbReference type="Google" id="ProtNLM"/>
    </source>
</evidence>
<keyword evidence="5" id="KW-1133">Transmembrane helix</keyword>